<dbReference type="PANTHER" id="PTHR35908:SF1">
    <property type="entry name" value="CONSERVED PROTEIN"/>
    <property type="match status" value="1"/>
</dbReference>
<sequence>MSTAGVPAWFHLFLDVPRPRWEEAVGFWSAATGWALSPPRGEDGQFLTLVPQTGDSWLKMQAFDDSEPRIHVDLDATDREAAVERSTALGAHPAWTYDGVPVMRSPGGLLFCHTLGEGAAPRFARSEPERVLDQLCIDIPRSRWDEEVAFWAAVTGRTPEPTKTPEFVRLADPDPHGGLRILLQRLEDEDGEVKAHPDVAVAHRAAETCRHEALGAETVGVFEWWTVMRAPYGQVYCLTDRDPLTGRPA</sequence>
<evidence type="ECO:0000313" key="2">
    <source>
        <dbReference type="EMBL" id="OIJ28111.1"/>
    </source>
</evidence>
<dbReference type="Gene3D" id="3.10.180.10">
    <property type="entry name" value="2,3-Dihydroxybiphenyl 1,2-Dioxygenase, domain 1"/>
    <property type="match status" value="2"/>
</dbReference>
<dbReference type="STRING" id="1844.UG56_003360"/>
<dbReference type="Proteomes" id="UP000033772">
    <property type="component" value="Unassembled WGS sequence"/>
</dbReference>
<feature type="domain" description="Glyoxalase-like" evidence="1">
    <location>
        <begin position="13"/>
        <end position="112"/>
    </location>
</feature>
<dbReference type="SUPFAM" id="SSF54593">
    <property type="entry name" value="Glyoxalase/Bleomycin resistance protein/Dihydroxybiphenyl dioxygenase"/>
    <property type="match status" value="1"/>
</dbReference>
<dbReference type="InterPro" id="IPR041581">
    <property type="entry name" value="Glyoxalase_6"/>
</dbReference>
<gene>
    <name evidence="2" type="ORF">UG56_003360</name>
</gene>
<dbReference type="AlphaFoldDB" id="A0A1J4NAY5"/>
<dbReference type="Pfam" id="PF18029">
    <property type="entry name" value="Glyoxalase_6"/>
    <property type="match status" value="2"/>
</dbReference>
<dbReference type="InterPro" id="IPR029068">
    <property type="entry name" value="Glyas_Bleomycin-R_OHBP_Dase"/>
</dbReference>
<comment type="caution">
    <text evidence="2">The sequence shown here is derived from an EMBL/GenBank/DDBJ whole genome shotgun (WGS) entry which is preliminary data.</text>
</comment>
<organism evidence="2 3">
    <name type="scientific">Nocardioides luteus</name>
    <dbReference type="NCBI Taxonomy" id="1844"/>
    <lineage>
        <taxon>Bacteria</taxon>
        <taxon>Bacillati</taxon>
        <taxon>Actinomycetota</taxon>
        <taxon>Actinomycetes</taxon>
        <taxon>Propionibacteriales</taxon>
        <taxon>Nocardioidaceae</taxon>
        <taxon>Nocardioides</taxon>
    </lineage>
</organism>
<name>A0A1J4NAY5_9ACTN</name>
<feature type="domain" description="Glyoxalase-like" evidence="1">
    <location>
        <begin position="135"/>
        <end position="239"/>
    </location>
</feature>
<evidence type="ECO:0000313" key="3">
    <source>
        <dbReference type="Proteomes" id="UP000033772"/>
    </source>
</evidence>
<protein>
    <recommendedName>
        <fullName evidence="1">Glyoxalase-like domain-containing protein</fullName>
    </recommendedName>
</protein>
<reference evidence="2" key="1">
    <citation type="submission" date="2016-10" db="EMBL/GenBank/DDBJ databases">
        <title>Draft Genome Sequence of Nocardioides luteus Strain BAFB, an Alkane-Degrading Bacterium Isolated from JP-7 Polluted Soil.</title>
        <authorList>
            <person name="Brown L."/>
            <person name="Ruiz O.N."/>
            <person name="Gunasekera T."/>
        </authorList>
    </citation>
    <scope>NUCLEOTIDE SEQUENCE [LARGE SCALE GENOMIC DNA]</scope>
    <source>
        <strain evidence="2">BAFB</strain>
    </source>
</reference>
<accession>A0A1J4NAY5</accession>
<dbReference type="PANTHER" id="PTHR35908">
    <property type="entry name" value="HYPOTHETICAL FUSION PROTEIN"/>
    <property type="match status" value="1"/>
</dbReference>
<dbReference type="EMBL" id="JZDQ02000004">
    <property type="protein sequence ID" value="OIJ28111.1"/>
    <property type="molecule type" value="Genomic_DNA"/>
</dbReference>
<evidence type="ECO:0000259" key="1">
    <source>
        <dbReference type="Pfam" id="PF18029"/>
    </source>
</evidence>
<dbReference type="OrthoDB" id="3286168at2"/>
<keyword evidence="3" id="KW-1185">Reference proteome</keyword>
<dbReference type="RefSeq" id="WP_045549789.1">
    <property type="nucleotide sequence ID" value="NZ_JZDQ02000004.1"/>
</dbReference>
<proteinExistence type="predicted"/>